<proteinExistence type="predicted"/>
<feature type="region of interest" description="Disordered" evidence="7">
    <location>
        <begin position="410"/>
        <end position="441"/>
    </location>
</feature>
<keyword evidence="4 8" id="KW-0812">Transmembrane</keyword>
<name>A0A4Q9GTX4_9MICO</name>
<evidence type="ECO:0000259" key="9">
    <source>
        <dbReference type="PROSITE" id="PS50850"/>
    </source>
</evidence>
<comment type="subcellular location">
    <subcellularLocation>
        <location evidence="1">Cell membrane</location>
        <topology evidence="1">Multi-pass membrane protein</topology>
    </subcellularLocation>
</comment>
<evidence type="ECO:0000256" key="8">
    <source>
        <dbReference type="SAM" id="Phobius"/>
    </source>
</evidence>
<feature type="transmembrane region" description="Helical" evidence="8">
    <location>
        <begin position="262"/>
        <end position="284"/>
    </location>
</feature>
<feature type="transmembrane region" description="Helical" evidence="8">
    <location>
        <begin position="87"/>
        <end position="110"/>
    </location>
</feature>
<gene>
    <name evidence="10" type="ORF">EYE40_06445</name>
</gene>
<evidence type="ECO:0000256" key="1">
    <source>
        <dbReference type="ARBA" id="ARBA00004651"/>
    </source>
</evidence>
<dbReference type="AlphaFoldDB" id="A0A4Q9GTX4"/>
<evidence type="ECO:0000313" key="10">
    <source>
        <dbReference type="EMBL" id="TBN57068.1"/>
    </source>
</evidence>
<feature type="transmembrane region" description="Helical" evidence="8">
    <location>
        <begin position="233"/>
        <end position="256"/>
    </location>
</feature>
<protein>
    <submittedName>
        <fullName evidence="10">MFS transporter</fullName>
    </submittedName>
</protein>
<keyword evidence="3" id="KW-1003">Cell membrane</keyword>
<evidence type="ECO:0000256" key="6">
    <source>
        <dbReference type="ARBA" id="ARBA00023136"/>
    </source>
</evidence>
<feature type="compositionally biased region" description="Low complexity" evidence="7">
    <location>
        <begin position="412"/>
        <end position="422"/>
    </location>
</feature>
<evidence type="ECO:0000256" key="2">
    <source>
        <dbReference type="ARBA" id="ARBA00022448"/>
    </source>
</evidence>
<feature type="transmembrane region" description="Helical" evidence="8">
    <location>
        <begin position="319"/>
        <end position="341"/>
    </location>
</feature>
<dbReference type="CDD" id="cd06173">
    <property type="entry name" value="MFS_MefA_like"/>
    <property type="match status" value="1"/>
</dbReference>
<dbReference type="GO" id="GO:0022857">
    <property type="term" value="F:transmembrane transporter activity"/>
    <property type="evidence" value="ECO:0007669"/>
    <property type="project" value="InterPro"/>
</dbReference>
<dbReference type="InterPro" id="IPR020846">
    <property type="entry name" value="MFS_dom"/>
</dbReference>
<keyword evidence="2" id="KW-0813">Transport</keyword>
<dbReference type="Proteomes" id="UP000294194">
    <property type="component" value="Unassembled WGS sequence"/>
</dbReference>
<keyword evidence="6 8" id="KW-0472">Membrane</keyword>
<evidence type="ECO:0000256" key="5">
    <source>
        <dbReference type="ARBA" id="ARBA00022989"/>
    </source>
</evidence>
<sequence length="441" mass="45869">MTAPATPKLPLGRDFGKLWAASVTSNLADGLGRTAIPLIATTLTKDPVLIAGISALAFVPWLLFGVLSGVIVDRVDRRYAMAVANGLRVLAAIAIALLITTGAITIWWLYAAVLVFGLAETVYDNATIAVMPSVVPKGGLERANSRMQAADTLVQNFVATPIAGVLFAVAIVIPIWSTAAGFAVAGALALLLPASAARALRAEPAAGEARATAGADVREAMSFLLGHRFLRNLIAATALIGLMLTLAQATSILFLLDTLSVPIWAIGFATAGVGVGAIAGALLASFFVEKIGRGRVMFLGTLVSSIAMALTGFGPNVWIAVFFYALSAFGISVWNVSYGSLRQELIPGPLLGRTIGMIRTITWGLFPIAAVLGGFLSRIDLRLPFWVGGGLSAIVVLVAARLMLSSSDQKPYEAPASDAAAEAQDDVAAEPQPRVEPVEPL</sequence>
<feature type="transmembrane region" description="Helical" evidence="8">
    <location>
        <begin position="385"/>
        <end position="404"/>
    </location>
</feature>
<dbReference type="PROSITE" id="PS50850">
    <property type="entry name" value="MFS"/>
    <property type="match status" value="1"/>
</dbReference>
<dbReference type="RefSeq" id="WP_130981179.1">
    <property type="nucleotide sequence ID" value="NZ_SISG01000001.1"/>
</dbReference>
<dbReference type="GO" id="GO:0005886">
    <property type="term" value="C:plasma membrane"/>
    <property type="evidence" value="ECO:0007669"/>
    <property type="project" value="UniProtKB-SubCell"/>
</dbReference>
<feature type="transmembrane region" description="Helical" evidence="8">
    <location>
        <begin position="361"/>
        <end position="379"/>
    </location>
</feature>
<dbReference type="InterPro" id="IPR036259">
    <property type="entry name" value="MFS_trans_sf"/>
</dbReference>
<accession>A0A4Q9GTX4</accession>
<dbReference type="EMBL" id="SISG01000001">
    <property type="protein sequence ID" value="TBN57068.1"/>
    <property type="molecule type" value="Genomic_DNA"/>
</dbReference>
<reference evidence="11" key="1">
    <citation type="submission" date="2019-02" db="EMBL/GenBank/DDBJ databases">
        <title>Glaciihabitans arcticus sp. nov., a psychrotolerant bacterium isolated from polar soil.</title>
        <authorList>
            <person name="Dahal R.H."/>
        </authorList>
    </citation>
    <scope>NUCLEOTIDE SEQUENCE [LARGE SCALE GENOMIC DNA]</scope>
    <source>
        <strain evidence="11">RP-3-7</strain>
    </source>
</reference>
<organism evidence="10 11">
    <name type="scientific">Glaciihabitans arcticus</name>
    <dbReference type="NCBI Taxonomy" id="2668039"/>
    <lineage>
        <taxon>Bacteria</taxon>
        <taxon>Bacillati</taxon>
        <taxon>Actinomycetota</taxon>
        <taxon>Actinomycetes</taxon>
        <taxon>Micrococcales</taxon>
        <taxon>Microbacteriaceae</taxon>
        <taxon>Glaciihabitans</taxon>
    </lineage>
</organism>
<feature type="transmembrane region" description="Helical" evidence="8">
    <location>
        <begin position="162"/>
        <end position="192"/>
    </location>
</feature>
<comment type="caution">
    <text evidence="10">The sequence shown here is derived from an EMBL/GenBank/DDBJ whole genome shotgun (WGS) entry which is preliminary data.</text>
</comment>
<evidence type="ECO:0000256" key="3">
    <source>
        <dbReference type="ARBA" id="ARBA00022475"/>
    </source>
</evidence>
<dbReference type="Gene3D" id="1.20.1250.20">
    <property type="entry name" value="MFS general substrate transporter like domains"/>
    <property type="match status" value="1"/>
</dbReference>
<evidence type="ECO:0000256" key="7">
    <source>
        <dbReference type="SAM" id="MobiDB-lite"/>
    </source>
</evidence>
<keyword evidence="11" id="KW-1185">Reference proteome</keyword>
<evidence type="ECO:0000256" key="4">
    <source>
        <dbReference type="ARBA" id="ARBA00022692"/>
    </source>
</evidence>
<keyword evidence="5 8" id="KW-1133">Transmembrane helix</keyword>
<dbReference type="PANTHER" id="PTHR23513:SF6">
    <property type="entry name" value="MAJOR FACILITATOR SUPERFAMILY ASSOCIATED DOMAIN-CONTAINING PROTEIN"/>
    <property type="match status" value="1"/>
</dbReference>
<feature type="domain" description="Major facilitator superfamily (MFS) profile" evidence="9">
    <location>
        <begin position="1"/>
        <end position="407"/>
    </location>
</feature>
<feature type="transmembrane region" description="Helical" evidence="8">
    <location>
        <begin position="48"/>
        <end position="75"/>
    </location>
</feature>
<dbReference type="InterPro" id="IPR010290">
    <property type="entry name" value="TM_effector"/>
</dbReference>
<dbReference type="Pfam" id="PF05977">
    <property type="entry name" value="MFS_3"/>
    <property type="match status" value="1"/>
</dbReference>
<evidence type="ECO:0000313" key="11">
    <source>
        <dbReference type="Proteomes" id="UP000294194"/>
    </source>
</evidence>
<dbReference type="SUPFAM" id="SSF103473">
    <property type="entry name" value="MFS general substrate transporter"/>
    <property type="match status" value="1"/>
</dbReference>
<dbReference type="PANTHER" id="PTHR23513">
    <property type="entry name" value="INTEGRAL MEMBRANE EFFLUX PROTEIN-RELATED"/>
    <property type="match status" value="1"/>
</dbReference>